<dbReference type="AlphaFoldDB" id="A0A1B3ZIG4"/>
<keyword evidence="2" id="KW-1185">Reference proteome</keyword>
<geneLocation type="plasmid" evidence="2"/>
<reference evidence="1 2" key="1">
    <citation type="submission" date="2016-01" db="EMBL/GenBank/DDBJ databases">
        <title>Complete genome and mega plasmid sequence of Sphingomonas panacis DCY99 elicits systemic resistance in rice to Xanthomonas oryzae.</title>
        <authorList>
            <person name="Kim Y.J."/>
            <person name="Yang D.C."/>
            <person name="Sing P."/>
        </authorList>
    </citation>
    <scope>NUCLEOTIDE SEQUENCE [LARGE SCALE GENOMIC DNA]</scope>
    <source>
        <strain evidence="1 2">DCY99</strain>
        <plasmid evidence="2">Plasmid</plasmid>
    </source>
</reference>
<dbReference type="Proteomes" id="UP000094256">
    <property type="component" value="Plasmid unnamed"/>
</dbReference>
<gene>
    <name evidence="1" type="ORF">AWL63_23915</name>
</gene>
<organism evidence="1 2">
    <name type="scientific">Sphingomonas panacis</name>
    <dbReference type="NCBI Taxonomy" id="1560345"/>
    <lineage>
        <taxon>Bacteria</taxon>
        <taxon>Pseudomonadati</taxon>
        <taxon>Pseudomonadota</taxon>
        <taxon>Alphaproteobacteria</taxon>
        <taxon>Sphingomonadales</taxon>
        <taxon>Sphingomonadaceae</taxon>
        <taxon>Sphingomonas</taxon>
    </lineage>
</organism>
<dbReference type="EMBL" id="CP014169">
    <property type="protein sequence ID" value="AOH87211.1"/>
    <property type="molecule type" value="Genomic_DNA"/>
</dbReference>
<sequence length="81" mass="8571">MADVHASGDIGDGVVQLVVEDGEADGDPAGRRQLHAAQALRLQVRICVGDDGKDREAAIQLVERRKPEAGIGDGAQRDGWI</sequence>
<protein>
    <submittedName>
        <fullName evidence="1">Uncharacterized protein</fullName>
    </submittedName>
</protein>
<evidence type="ECO:0000313" key="2">
    <source>
        <dbReference type="Proteomes" id="UP000094256"/>
    </source>
</evidence>
<name>A0A1B3ZIG4_9SPHN</name>
<accession>A0A1B3ZIG4</accession>
<dbReference type="KEGG" id="span:AWL63_23915"/>
<proteinExistence type="predicted"/>
<evidence type="ECO:0000313" key="1">
    <source>
        <dbReference type="EMBL" id="AOH87211.1"/>
    </source>
</evidence>
<keyword evidence="1" id="KW-0614">Plasmid</keyword>